<evidence type="ECO:0000313" key="2">
    <source>
        <dbReference type="Proteomes" id="UP000615446"/>
    </source>
</evidence>
<accession>A0A8H3R2T9</accession>
<organism evidence="1 2">
    <name type="scientific">Rhizophagus clarus</name>
    <dbReference type="NCBI Taxonomy" id="94130"/>
    <lineage>
        <taxon>Eukaryota</taxon>
        <taxon>Fungi</taxon>
        <taxon>Fungi incertae sedis</taxon>
        <taxon>Mucoromycota</taxon>
        <taxon>Glomeromycotina</taxon>
        <taxon>Glomeromycetes</taxon>
        <taxon>Glomerales</taxon>
        <taxon>Glomeraceae</taxon>
        <taxon>Rhizophagus</taxon>
    </lineage>
</organism>
<comment type="caution">
    <text evidence="1">The sequence shown here is derived from an EMBL/GenBank/DDBJ whole genome shotgun (WGS) entry which is preliminary data.</text>
</comment>
<proteinExistence type="predicted"/>
<dbReference type="AlphaFoldDB" id="A0A8H3R2T9"/>
<sequence length="121" mass="14103">MQIRFFVVRHQLLKGSINEKITISGYLDMWISVAYKIQNIHTRRNFSEDDKLIKLCYLTKSVTWIQEAISSEQLRNPEKPGTTFLKTFLIKDGSLPESDDNVVQIQIVYEQIAQLINSLQE</sequence>
<dbReference type="Proteomes" id="UP000615446">
    <property type="component" value="Unassembled WGS sequence"/>
</dbReference>
<dbReference type="EMBL" id="BLAL01000298">
    <property type="protein sequence ID" value="GET01374.1"/>
    <property type="molecule type" value="Genomic_DNA"/>
</dbReference>
<name>A0A8H3R2T9_9GLOM</name>
<reference evidence="1" key="1">
    <citation type="submission" date="2019-10" db="EMBL/GenBank/DDBJ databases">
        <title>Conservation and host-specific expression of non-tandemly repeated heterogenous ribosome RNA gene in arbuscular mycorrhizal fungi.</title>
        <authorList>
            <person name="Maeda T."/>
            <person name="Kobayashi Y."/>
            <person name="Nakagawa T."/>
            <person name="Ezawa T."/>
            <person name="Yamaguchi K."/>
            <person name="Bino T."/>
            <person name="Nishimoto Y."/>
            <person name="Shigenobu S."/>
            <person name="Kawaguchi M."/>
        </authorList>
    </citation>
    <scope>NUCLEOTIDE SEQUENCE</scope>
    <source>
        <strain evidence="1">HR1</strain>
    </source>
</reference>
<evidence type="ECO:0000313" key="1">
    <source>
        <dbReference type="EMBL" id="GET01374.1"/>
    </source>
</evidence>
<gene>
    <name evidence="1" type="ORF">RCL2_002778400</name>
</gene>
<protein>
    <submittedName>
        <fullName evidence="1">Uncharacterized protein</fullName>
    </submittedName>
</protein>